<dbReference type="OrthoDB" id="2422019at2759"/>
<name>A0A8H4ES94_GIGMA</name>
<dbReference type="EMBL" id="WTPW01000131">
    <property type="protein sequence ID" value="KAF0543762.1"/>
    <property type="molecule type" value="Genomic_DNA"/>
</dbReference>
<proteinExistence type="predicted"/>
<organism evidence="1 2">
    <name type="scientific">Gigaspora margarita</name>
    <dbReference type="NCBI Taxonomy" id="4874"/>
    <lineage>
        <taxon>Eukaryota</taxon>
        <taxon>Fungi</taxon>
        <taxon>Fungi incertae sedis</taxon>
        <taxon>Mucoromycota</taxon>
        <taxon>Glomeromycotina</taxon>
        <taxon>Glomeromycetes</taxon>
        <taxon>Diversisporales</taxon>
        <taxon>Gigasporaceae</taxon>
        <taxon>Gigaspora</taxon>
    </lineage>
</organism>
<gene>
    <name evidence="1" type="ORF">F8M41_003438</name>
</gene>
<accession>A0A8H4ES94</accession>
<comment type="caution">
    <text evidence="1">The sequence shown here is derived from an EMBL/GenBank/DDBJ whole genome shotgun (WGS) entry which is preliminary data.</text>
</comment>
<dbReference type="AlphaFoldDB" id="A0A8H4ES94"/>
<keyword evidence="2" id="KW-1185">Reference proteome</keyword>
<evidence type="ECO:0000313" key="1">
    <source>
        <dbReference type="EMBL" id="KAF0543762.1"/>
    </source>
</evidence>
<reference evidence="1 2" key="1">
    <citation type="journal article" date="2019" name="Environ. Microbiol.">
        <title>At the nexus of three kingdoms: the genome of the mycorrhizal fungus Gigaspora margarita provides insights into plant, endobacterial and fungal interactions.</title>
        <authorList>
            <person name="Venice F."/>
            <person name="Ghignone S."/>
            <person name="Salvioli di Fossalunga A."/>
            <person name="Amselem J."/>
            <person name="Novero M."/>
            <person name="Xianan X."/>
            <person name="Sedzielewska Toro K."/>
            <person name="Morin E."/>
            <person name="Lipzen A."/>
            <person name="Grigoriev I.V."/>
            <person name="Henrissat B."/>
            <person name="Martin F.M."/>
            <person name="Bonfante P."/>
        </authorList>
    </citation>
    <scope>NUCLEOTIDE SEQUENCE [LARGE SCALE GENOMIC DNA]</scope>
    <source>
        <strain evidence="1 2">BEG34</strain>
    </source>
</reference>
<evidence type="ECO:0000313" key="2">
    <source>
        <dbReference type="Proteomes" id="UP000439903"/>
    </source>
</evidence>
<sequence length="100" mass="11635">MPQENDIARTLWHNAHRGCYACKATKDQSTDLSFDIYYNSCYHQITDQEFQFISQQTSNNAKSKLCSQYGLHSLPEPIDPLLHDHYLHTPHDAYHAIARK</sequence>
<protein>
    <submittedName>
        <fullName evidence="1">Uncharacterized protein</fullName>
    </submittedName>
</protein>
<dbReference type="Proteomes" id="UP000439903">
    <property type="component" value="Unassembled WGS sequence"/>
</dbReference>